<dbReference type="AlphaFoldDB" id="A0A2T0PXS0"/>
<evidence type="ECO:0000313" key="4">
    <source>
        <dbReference type="Proteomes" id="UP000237846"/>
    </source>
</evidence>
<dbReference type="InterPro" id="IPR051785">
    <property type="entry name" value="MMCE/EMCE_epimerase"/>
</dbReference>
<proteinExistence type="predicted"/>
<accession>A0A2T0PXS0</accession>
<reference evidence="3 4" key="1">
    <citation type="submission" date="2018-03" db="EMBL/GenBank/DDBJ databases">
        <title>Genomic Encyclopedia of Archaeal and Bacterial Type Strains, Phase II (KMG-II): from individual species to whole genera.</title>
        <authorList>
            <person name="Goeker M."/>
        </authorList>
    </citation>
    <scope>NUCLEOTIDE SEQUENCE [LARGE SCALE GENOMIC DNA]</scope>
    <source>
        <strain evidence="3 4">DSM 45601</strain>
    </source>
</reference>
<dbReference type="GO" id="GO:0004493">
    <property type="term" value="F:methylmalonyl-CoA epimerase activity"/>
    <property type="evidence" value="ECO:0007669"/>
    <property type="project" value="TreeGrafter"/>
</dbReference>
<dbReference type="SUPFAM" id="SSF54593">
    <property type="entry name" value="Glyoxalase/Bleomycin resistance protein/Dihydroxybiphenyl dioxygenase"/>
    <property type="match status" value="2"/>
</dbReference>
<dbReference type="InterPro" id="IPR029068">
    <property type="entry name" value="Glyas_Bleomycin-R_OHBP_Dase"/>
</dbReference>
<dbReference type="PANTHER" id="PTHR43048:SF3">
    <property type="entry name" value="METHYLMALONYL-COA EPIMERASE, MITOCHONDRIAL"/>
    <property type="match status" value="1"/>
</dbReference>
<dbReference type="OrthoDB" id="4152030at2"/>
<evidence type="ECO:0000259" key="2">
    <source>
        <dbReference type="Pfam" id="PF13468"/>
    </source>
</evidence>
<evidence type="ECO:0000256" key="1">
    <source>
        <dbReference type="ARBA" id="ARBA00022723"/>
    </source>
</evidence>
<evidence type="ECO:0000313" key="3">
    <source>
        <dbReference type="EMBL" id="PRX96196.1"/>
    </source>
</evidence>
<dbReference type="Gene3D" id="3.10.180.10">
    <property type="entry name" value="2,3-Dihydroxybiphenyl 1,2-Dioxygenase, domain 1"/>
    <property type="match status" value="2"/>
</dbReference>
<feature type="domain" description="Glyoxalase-like" evidence="2">
    <location>
        <begin position="12"/>
        <end position="225"/>
    </location>
</feature>
<dbReference type="GO" id="GO:0046872">
    <property type="term" value="F:metal ion binding"/>
    <property type="evidence" value="ECO:0007669"/>
    <property type="project" value="UniProtKB-KW"/>
</dbReference>
<name>A0A2T0PXS0_9ACTN</name>
<dbReference type="RefSeq" id="WP_106250916.1">
    <property type="nucleotide sequence ID" value="NZ_PVZC01000008.1"/>
</dbReference>
<sequence>MNPAAPGGIGRLHHVGLVVRDMAEAIARYRRLGFHVPPAAFPALPPREGAPPEPVGAGNTRIRFAHAFVELAAVLPPGENGAPDPAAAGPGAAVVPLQAPPEALPRLAASMKETSARLAAALERFEGLHIAVFRTADADAAAARLTAAGVPHSGVHRLRRPAADGGTVPVGYLEIDGAGGRTPEGRLAIAEDPGGPAAESAAAHPNGAVDLVEAVLCVPAAELAEAERRYAGYLGRPARPARPAGPARVFALGRSRLVVVGDTGLPEVLPGERPAALPAFVSCAVAVRDIAAARAHLAAAGVPFTETGAGELTVPSAEAMGAALVFRERADT</sequence>
<comment type="caution">
    <text evidence="3">The sequence shown here is derived from an EMBL/GenBank/DDBJ whole genome shotgun (WGS) entry which is preliminary data.</text>
</comment>
<keyword evidence="4" id="KW-1185">Reference proteome</keyword>
<protein>
    <submittedName>
        <fullName evidence="3">Glyoxalase-like protein</fullName>
    </submittedName>
</protein>
<dbReference type="Proteomes" id="UP000237846">
    <property type="component" value="Unassembled WGS sequence"/>
</dbReference>
<keyword evidence="1" id="KW-0479">Metal-binding</keyword>
<organism evidence="3 4">
    <name type="scientific">Allonocardiopsis opalescens</name>
    <dbReference type="NCBI Taxonomy" id="1144618"/>
    <lineage>
        <taxon>Bacteria</taxon>
        <taxon>Bacillati</taxon>
        <taxon>Actinomycetota</taxon>
        <taxon>Actinomycetes</taxon>
        <taxon>Streptosporangiales</taxon>
        <taxon>Allonocardiopsis</taxon>
    </lineage>
</organism>
<dbReference type="GO" id="GO:0046491">
    <property type="term" value="P:L-methylmalonyl-CoA metabolic process"/>
    <property type="evidence" value="ECO:0007669"/>
    <property type="project" value="TreeGrafter"/>
</dbReference>
<dbReference type="EMBL" id="PVZC01000008">
    <property type="protein sequence ID" value="PRX96196.1"/>
    <property type="molecule type" value="Genomic_DNA"/>
</dbReference>
<gene>
    <name evidence="3" type="ORF">CLV72_108202</name>
</gene>
<dbReference type="PANTHER" id="PTHR43048">
    <property type="entry name" value="METHYLMALONYL-COA EPIMERASE"/>
    <property type="match status" value="1"/>
</dbReference>
<dbReference type="InterPro" id="IPR025870">
    <property type="entry name" value="Glyoxalase-like_dom"/>
</dbReference>
<dbReference type="Pfam" id="PF13468">
    <property type="entry name" value="Glyoxalase_3"/>
    <property type="match status" value="1"/>
</dbReference>